<accession>A0A392TIQ4</accession>
<evidence type="ECO:0000256" key="1">
    <source>
        <dbReference type="SAM" id="SignalP"/>
    </source>
</evidence>
<feature type="signal peptide" evidence="1">
    <location>
        <begin position="1"/>
        <end position="20"/>
    </location>
</feature>
<feature type="chain" id="PRO_5017338372" evidence="1">
    <location>
        <begin position="21"/>
        <end position="64"/>
    </location>
</feature>
<proteinExistence type="predicted"/>
<evidence type="ECO:0000313" key="3">
    <source>
        <dbReference type="Proteomes" id="UP000265520"/>
    </source>
</evidence>
<dbReference type="EMBL" id="LXQA010592609">
    <property type="protein sequence ID" value="MCI61039.1"/>
    <property type="molecule type" value="Genomic_DNA"/>
</dbReference>
<name>A0A392TIQ4_9FABA</name>
<dbReference type="Proteomes" id="UP000265520">
    <property type="component" value="Unassembled WGS sequence"/>
</dbReference>
<feature type="non-terminal residue" evidence="2">
    <location>
        <position position="64"/>
    </location>
</feature>
<comment type="caution">
    <text evidence="2">The sequence shown here is derived from an EMBL/GenBank/DDBJ whole genome shotgun (WGS) entry which is preliminary data.</text>
</comment>
<dbReference type="AlphaFoldDB" id="A0A392TIQ4"/>
<keyword evidence="1" id="KW-0732">Signal</keyword>
<sequence length="64" mass="6979">MKTILSFLSVLGLPCCKTDSRKVAGTHTSTRTSGRLIIISTFVRPPQVTTVEVFNLDMNNDPIG</sequence>
<organism evidence="2 3">
    <name type="scientific">Trifolium medium</name>
    <dbReference type="NCBI Taxonomy" id="97028"/>
    <lineage>
        <taxon>Eukaryota</taxon>
        <taxon>Viridiplantae</taxon>
        <taxon>Streptophyta</taxon>
        <taxon>Embryophyta</taxon>
        <taxon>Tracheophyta</taxon>
        <taxon>Spermatophyta</taxon>
        <taxon>Magnoliopsida</taxon>
        <taxon>eudicotyledons</taxon>
        <taxon>Gunneridae</taxon>
        <taxon>Pentapetalae</taxon>
        <taxon>rosids</taxon>
        <taxon>fabids</taxon>
        <taxon>Fabales</taxon>
        <taxon>Fabaceae</taxon>
        <taxon>Papilionoideae</taxon>
        <taxon>50 kb inversion clade</taxon>
        <taxon>NPAAA clade</taxon>
        <taxon>Hologalegina</taxon>
        <taxon>IRL clade</taxon>
        <taxon>Trifolieae</taxon>
        <taxon>Trifolium</taxon>
    </lineage>
</organism>
<keyword evidence="3" id="KW-1185">Reference proteome</keyword>
<evidence type="ECO:0000313" key="2">
    <source>
        <dbReference type="EMBL" id="MCI61039.1"/>
    </source>
</evidence>
<reference evidence="2 3" key="1">
    <citation type="journal article" date="2018" name="Front. Plant Sci.">
        <title>Red Clover (Trifolium pratense) and Zigzag Clover (T. medium) - A Picture of Genomic Similarities and Differences.</title>
        <authorList>
            <person name="Dluhosova J."/>
            <person name="Istvanek J."/>
            <person name="Nedelnik J."/>
            <person name="Repkova J."/>
        </authorList>
    </citation>
    <scope>NUCLEOTIDE SEQUENCE [LARGE SCALE GENOMIC DNA]</scope>
    <source>
        <strain evidence="3">cv. 10/8</strain>
        <tissue evidence="2">Leaf</tissue>
    </source>
</reference>
<protein>
    <submittedName>
        <fullName evidence="2">Uncharacterized protein</fullName>
    </submittedName>
</protein>